<keyword evidence="1" id="KW-0472">Membrane</keyword>
<sequence length="158" mass="16338">MTEKNSKKNTAKKFEKSAAANSGAPRSVLIAAGIAIVQSVAVIAFGLFLIIRELKGAENASMVSEAGASNFVGFGTAVFIFIVFGFVIIGALAFAKGKRWGRGAVVLVEIILAASSFQMFSGGAAVLGVITLASALAALYFVMVVPDSAKWAEANFRG</sequence>
<dbReference type="EMBL" id="NWBP01000011">
    <property type="protein sequence ID" value="PCC83362.1"/>
    <property type="molecule type" value="Genomic_DNA"/>
</dbReference>
<keyword evidence="1" id="KW-1133">Transmembrane helix</keyword>
<dbReference type="Proteomes" id="UP000218690">
    <property type="component" value="Unassembled WGS sequence"/>
</dbReference>
<gene>
    <name evidence="2" type="ORF">COM45_03110</name>
</gene>
<accession>A0A2A4ALI7</accession>
<keyword evidence="1" id="KW-0812">Transmembrane</keyword>
<evidence type="ECO:0000313" key="3">
    <source>
        <dbReference type="Proteomes" id="UP000218690"/>
    </source>
</evidence>
<dbReference type="AlphaFoldDB" id="A0A2A4ALI7"/>
<feature type="transmembrane region" description="Helical" evidence="1">
    <location>
        <begin position="126"/>
        <end position="145"/>
    </location>
</feature>
<protein>
    <submittedName>
        <fullName evidence="2">Uncharacterized protein</fullName>
    </submittedName>
</protein>
<name>A0A2A4ALI7_9CORY</name>
<feature type="transmembrane region" description="Helical" evidence="1">
    <location>
        <begin position="71"/>
        <end position="95"/>
    </location>
</feature>
<proteinExistence type="predicted"/>
<reference evidence="2 3" key="1">
    <citation type="submission" date="2017-09" db="EMBL/GenBank/DDBJ databases">
        <title>Draft Genome Sequence of Corynebacterium accolens AH4003.</title>
        <authorList>
            <person name="Chen Y."/>
            <person name="Oosthuysen W.F."/>
            <person name="Kelley S."/>
            <person name="Horswill A."/>
        </authorList>
    </citation>
    <scope>NUCLEOTIDE SEQUENCE [LARGE SCALE GENOMIC DNA]</scope>
    <source>
        <strain evidence="2 3">AH4003</strain>
    </source>
</reference>
<evidence type="ECO:0000313" key="2">
    <source>
        <dbReference type="EMBL" id="PCC83362.1"/>
    </source>
</evidence>
<feature type="transmembrane region" description="Helical" evidence="1">
    <location>
        <begin position="28"/>
        <end position="51"/>
    </location>
</feature>
<organism evidence="2 3">
    <name type="scientific">Corynebacterium accolens</name>
    <dbReference type="NCBI Taxonomy" id="38284"/>
    <lineage>
        <taxon>Bacteria</taxon>
        <taxon>Bacillati</taxon>
        <taxon>Actinomycetota</taxon>
        <taxon>Actinomycetes</taxon>
        <taxon>Mycobacteriales</taxon>
        <taxon>Corynebacteriaceae</taxon>
        <taxon>Corynebacterium</taxon>
    </lineage>
</organism>
<evidence type="ECO:0000256" key="1">
    <source>
        <dbReference type="SAM" id="Phobius"/>
    </source>
</evidence>
<feature type="transmembrane region" description="Helical" evidence="1">
    <location>
        <begin position="102"/>
        <end position="120"/>
    </location>
</feature>
<comment type="caution">
    <text evidence="2">The sequence shown here is derived from an EMBL/GenBank/DDBJ whole genome shotgun (WGS) entry which is preliminary data.</text>
</comment>